<feature type="chain" id="PRO_5019245169" description="Carboxymuconolactone decarboxylase family protein" evidence="2">
    <location>
        <begin position="26"/>
        <end position="445"/>
    </location>
</feature>
<proteinExistence type="predicted"/>
<feature type="region of interest" description="Disordered" evidence="1">
    <location>
        <begin position="48"/>
        <end position="79"/>
    </location>
</feature>
<evidence type="ECO:0000313" key="4">
    <source>
        <dbReference type="Proteomes" id="UP000280296"/>
    </source>
</evidence>
<evidence type="ECO:0008006" key="5">
    <source>
        <dbReference type="Google" id="ProtNLM"/>
    </source>
</evidence>
<evidence type="ECO:0000313" key="3">
    <source>
        <dbReference type="EMBL" id="RUL87122.1"/>
    </source>
</evidence>
<reference evidence="3 4" key="2">
    <citation type="submission" date="2019-01" db="EMBL/GenBank/DDBJ databases">
        <title>Tautonia sociabilis, a novel thermotolerant planctomycete of Isosphaeraceae family, isolated from a 4000 m deep subterranean habitat.</title>
        <authorList>
            <person name="Kovaleva O.L."/>
            <person name="Elcheninov A.G."/>
            <person name="Van Heerden E."/>
            <person name="Toshchakov S.V."/>
            <person name="Novikov A."/>
            <person name="Bonch-Osmolovskaya E.A."/>
            <person name="Kublanov I.V."/>
        </authorList>
    </citation>
    <scope>NUCLEOTIDE SEQUENCE [LARGE SCALE GENOMIC DNA]</scope>
    <source>
        <strain evidence="3 4">GM2012</strain>
    </source>
</reference>
<dbReference type="RefSeq" id="WP_126726028.1">
    <property type="nucleotide sequence ID" value="NZ_RYZH01000025.1"/>
</dbReference>
<feature type="signal peptide" evidence="2">
    <location>
        <begin position="1"/>
        <end position="25"/>
    </location>
</feature>
<evidence type="ECO:0000256" key="1">
    <source>
        <dbReference type="SAM" id="MobiDB-lite"/>
    </source>
</evidence>
<evidence type="ECO:0000256" key="2">
    <source>
        <dbReference type="SAM" id="SignalP"/>
    </source>
</evidence>
<feature type="compositionally biased region" description="Low complexity" evidence="1">
    <location>
        <begin position="244"/>
        <end position="257"/>
    </location>
</feature>
<dbReference type="OrthoDB" id="248684at2"/>
<feature type="compositionally biased region" description="Basic and acidic residues" evidence="1">
    <location>
        <begin position="261"/>
        <end position="274"/>
    </location>
</feature>
<gene>
    <name evidence="3" type="ORF">TsocGM_13650</name>
</gene>
<comment type="caution">
    <text evidence="3">The sequence shown here is derived from an EMBL/GenBank/DDBJ whole genome shotgun (WGS) entry which is preliminary data.</text>
</comment>
<sequence length="445" mass="49093">MNSIDRTRSLLLFLAASLAPAITIAQDDSPPPGTRPVPVTREDLKQALEQSKRSTPRLPLPPISDEERQRAEGGSLGVVNNGRMRRDYLPPGFVAGGFPSREEPGMTLGYPFQTTLFWIVSRANNCTYCLGHQESKLAAAGVPEDRVAALDGDWSGFSPAERAAFAFTRALTTTPHEIGDDDLEALRAHYDDDQITEIIYVVSSFNAMNRWTGALNIPQEEHREYLTPTAPEFRSLVTRVAPIGPARPGPGTRPASPWHRPALESRSEVEERIESARSRSPRVSLLDAETTRARVQELGEGEPPNWIRLLARFPKVGVDRIAILRAVEREGTLDPLLRSQVAWTAARLDRSWYALAIARERLRAAGQSDSEIFALDGDLSELSEADRLALRFAQRLTVDPALVSDGDVARLREHFSDHQVAELVAVVAEAAFFDRLTEAAGLPVE</sequence>
<organism evidence="3 4">
    <name type="scientific">Tautonia sociabilis</name>
    <dbReference type="NCBI Taxonomy" id="2080755"/>
    <lineage>
        <taxon>Bacteria</taxon>
        <taxon>Pseudomonadati</taxon>
        <taxon>Planctomycetota</taxon>
        <taxon>Planctomycetia</taxon>
        <taxon>Isosphaerales</taxon>
        <taxon>Isosphaeraceae</taxon>
        <taxon>Tautonia</taxon>
    </lineage>
</organism>
<keyword evidence="2" id="KW-0732">Signal</keyword>
<dbReference type="AlphaFoldDB" id="A0A432MID0"/>
<accession>A0A432MID0</accession>
<dbReference type="EMBL" id="RYZH01000025">
    <property type="protein sequence ID" value="RUL87122.1"/>
    <property type="molecule type" value="Genomic_DNA"/>
</dbReference>
<dbReference type="PANTHER" id="PTHR35446:SF2">
    <property type="entry name" value="CARBOXYMUCONOLACTONE DECARBOXYLASE-LIKE DOMAIN-CONTAINING PROTEIN"/>
    <property type="match status" value="1"/>
</dbReference>
<protein>
    <recommendedName>
        <fullName evidence="5">Carboxymuconolactone decarboxylase family protein</fullName>
    </recommendedName>
</protein>
<dbReference type="Gene3D" id="1.20.1290.10">
    <property type="entry name" value="AhpD-like"/>
    <property type="match status" value="2"/>
</dbReference>
<dbReference type="PANTHER" id="PTHR35446">
    <property type="entry name" value="SI:CH211-175M2.5"/>
    <property type="match status" value="1"/>
</dbReference>
<dbReference type="Proteomes" id="UP000280296">
    <property type="component" value="Unassembled WGS sequence"/>
</dbReference>
<feature type="region of interest" description="Disordered" evidence="1">
    <location>
        <begin position="244"/>
        <end position="274"/>
    </location>
</feature>
<keyword evidence="4" id="KW-1185">Reference proteome</keyword>
<reference evidence="3 4" key="1">
    <citation type="submission" date="2018-12" db="EMBL/GenBank/DDBJ databases">
        <authorList>
            <person name="Toschakov S.V."/>
        </authorList>
    </citation>
    <scope>NUCLEOTIDE SEQUENCE [LARGE SCALE GENOMIC DNA]</scope>
    <source>
        <strain evidence="3 4">GM2012</strain>
    </source>
</reference>
<dbReference type="SUPFAM" id="SSF69118">
    <property type="entry name" value="AhpD-like"/>
    <property type="match status" value="2"/>
</dbReference>
<name>A0A432MID0_9BACT</name>
<dbReference type="InterPro" id="IPR029032">
    <property type="entry name" value="AhpD-like"/>
</dbReference>